<dbReference type="OrthoDB" id="9816539at2"/>
<dbReference type="AlphaFoldDB" id="A0A2T3JLC2"/>
<dbReference type="InterPro" id="IPR004027">
    <property type="entry name" value="SEC_C_motif"/>
</dbReference>
<keyword evidence="2" id="KW-1185">Reference proteome</keyword>
<reference evidence="1 2" key="1">
    <citation type="submission" date="2018-01" db="EMBL/GenBank/DDBJ databases">
        <title>Whole genome sequencing of Histamine producing bacteria.</title>
        <authorList>
            <person name="Butler K."/>
        </authorList>
    </citation>
    <scope>NUCLEOTIDE SEQUENCE [LARGE SCALE GENOMIC DNA]</scope>
    <source>
        <strain evidence="1 2">JCM 12947</strain>
    </source>
</reference>
<dbReference type="Pfam" id="PF02810">
    <property type="entry name" value="SEC-C"/>
    <property type="match status" value="1"/>
</dbReference>
<dbReference type="Proteomes" id="UP000240987">
    <property type="component" value="Unassembled WGS sequence"/>
</dbReference>
<dbReference type="SUPFAM" id="SSF103642">
    <property type="entry name" value="Sec-C motif"/>
    <property type="match status" value="1"/>
</dbReference>
<comment type="caution">
    <text evidence="1">The sequence shown here is derived from an EMBL/GenBank/DDBJ whole genome shotgun (WGS) entry which is preliminary data.</text>
</comment>
<dbReference type="RefSeq" id="WP_107242029.1">
    <property type="nucleotide sequence ID" value="NZ_PYMJ01000005.1"/>
</dbReference>
<dbReference type="EMBL" id="PYMJ01000005">
    <property type="protein sequence ID" value="PSU49815.1"/>
    <property type="molecule type" value="Genomic_DNA"/>
</dbReference>
<dbReference type="Gene3D" id="3.10.450.50">
    <property type="match status" value="1"/>
</dbReference>
<evidence type="ECO:0000313" key="1">
    <source>
        <dbReference type="EMBL" id="PSU49815.1"/>
    </source>
</evidence>
<gene>
    <name evidence="1" type="ORF">C9J12_06770</name>
</gene>
<proteinExistence type="predicted"/>
<name>A0A2T3JLC2_9GAMM</name>
<protein>
    <submittedName>
        <fullName evidence="1">SecC motif-containing protein</fullName>
    </submittedName>
</protein>
<sequence>MKPCRNEPCPCGSGNKYKRCCMNSVSKQHAEVFDDFEQIVAMNPDLTLEELNVVTQHKMNECNNRPNTDFCGLSPTQMANWLYASFNELDWVTISTTDDLSTSPVMRYLVLILDEAMQNGGSFKATSKGNLPTKLVKQASDVLPEFAVSRHQTNISISEFSGNNEDKFNALHYTRILAEIAGIIYRRSGRYHVKKSAQKQYQSHGVHAFFNLMLEAATSQYNWGYLDGWEHDIDLRTFWLFMLWRLQTHASVDQLIEEVATAFPDLLLDCSSEERLSPSQLLSTLIESRFIERFLQFWGFVTVDPKRFFAEDHVPRKAEMQTLLKQTFQFNIEIQ</sequence>
<evidence type="ECO:0000313" key="2">
    <source>
        <dbReference type="Proteomes" id="UP000240987"/>
    </source>
</evidence>
<organism evidence="1 2">
    <name type="scientific">Photobacterium frigidiphilum</name>
    <dbReference type="NCBI Taxonomy" id="264736"/>
    <lineage>
        <taxon>Bacteria</taxon>
        <taxon>Pseudomonadati</taxon>
        <taxon>Pseudomonadota</taxon>
        <taxon>Gammaproteobacteria</taxon>
        <taxon>Vibrionales</taxon>
        <taxon>Vibrionaceae</taxon>
        <taxon>Photobacterium</taxon>
    </lineage>
</organism>
<accession>A0A2T3JLC2</accession>